<dbReference type="GO" id="GO:0005829">
    <property type="term" value="C:cytosol"/>
    <property type="evidence" value="ECO:0007669"/>
    <property type="project" value="TreeGrafter"/>
</dbReference>
<dbReference type="SUPFAM" id="SSF51735">
    <property type="entry name" value="NAD(P)-binding Rossmann-fold domains"/>
    <property type="match status" value="1"/>
</dbReference>
<keyword evidence="2" id="KW-0560">Oxidoreductase</keyword>
<dbReference type="InterPro" id="IPR029903">
    <property type="entry name" value="RmlD-like-bd"/>
</dbReference>
<reference evidence="2" key="1">
    <citation type="submission" date="2013-08" db="EMBL/GenBank/DDBJ databases">
        <authorList>
            <person name="Mendez C."/>
            <person name="Richter M."/>
            <person name="Ferrer M."/>
            <person name="Sanchez J."/>
        </authorList>
    </citation>
    <scope>NUCLEOTIDE SEQUENCE</scope>
</reference>
<dbReference type="EMBL" id="AUZY01009061">
    <property type="protein sequence ID" value="EQD43583.1"/>
    <property type="molecule type" value="Genomic_DNA"/>
</dbReference>
<proteinExistence type="predicted"/>
<evidence type="ECO:0000259" key="1">
    <source>
        <dbReference type="Pfam" id="PF04321"/>
    </source>
</evidence>
<dbReference type="AlphaFoldDB" id="T0ZFD9"/>
<organism evidence="2">
    <name type="scientific">mine drainage metagenome</name>
    <dbReference type="NCBI Taxonomy" id="410659"/>
    <lineage>
        <taxon>unclassified sequences</taxon>
        <taxon>metagenomes</taxon>
        <taxon>ecological metagenomes</taxon>
    </lineage>
</organism>
<gene>
    <name evidence="2" type="ORF">B1B_13747</name>
</gene>
<sequence>IIRAAAAGKPLRVVADQLGSPTWTGDLATALERLLASAARGTFHLSGAGSTSWYGFAQALLDEVGLRASLTPVTGAEWGAPAPRPSYSVLANVAWAELGQCPLPDWRVSLHRYVGAERQGAIAAAIAAGG</sequence>
<dbReference type="InterPro" id="IPR036291">
    <property type="entry name" value="NAD(P)-bd_dom_sf"/>
</dbReference>
<reference evidence="2" key="2">
    <citation type="journal article" date="2014" name="ISME J.">
        <title>Microbial stratification in low pH oxic and suboxic macroscopic growths along an acid mine drainage.</title>
        <authorList>
            <person name="Mendez-Garcia C."/>
            <person name="Mesa V."/>
            <person name="Sprenger R.R."/>
            <person name="Richter M."/>
            <person name="Diez M.S."/>
            <person name="Solano J."/>
            <person name="Bargiela R."/>
            <person name="Golyshina O.V."/>
            <person name="Manteca A."/>
            <person name="Ramos J.L."/>
            <person name="Gallego J.R."/>
            <person name="Llorente I."/>
            <person name="Martins Dos Santos V.A."/>
            <person name="Jensen O.N."/>
            <person name="Pelaez A.I."/>
            <person name="Sanchez J."/>
            <person name="Ferrer M."/>
        </authorList>
    </citation>
    <scope>NUCLEOTIDE SEQUENCE</scope>
</reference>
<dbReference type="Gene3D" id="3.40.50.720">
    <property type="entry name" value="NAD(P)-binding Rossmann-like Domain"/>
    <property type="match status" value="1"/>
</dbReference>
<dbReference type="PANTHER" id="PTHR10491:SF4">
    <property type="entry name" value="METHIONINE ADENOSYLTRANSFERASE 2 SUBUNIT BETA"/>
    <property type="match status" value="1"/>
</dbReference>
<dbReference type="InterPro" id="IPR005913">
    <property type="entry name" value="dTDP_dehydrorham_reduct"/>
</dbReference>
<dbReference type="GO" id="GO:0019305">
    <property type="term" value="P:dTDP-rhamnose biosynthetic process"/>
    <property type="evidence" value="ECO:0007669"/>
    <property type="project" value="TreeGrafter"/>
</dbReference>
<dbReference type="EC" id="1.1.1.133" evidence="2"/>
<feature type="non-terminal residue" evidence="2">
    <location>
        <position position="1"/>
    </location>
</feature>
<comment type="caution">
    <text evidence="2">The sequence shown here is derived from an EMBL/GenBank/DDBJ whole genome shotgun (WGS) entry which is preliminary data.</text>
</comment>
<dbReference type="Pfam" id="PF04321">
    <property type="entry name" value="RmlD_sub_bind"/>
    <property type="match status" value="1"/>
</dbReference>
<name>T0ZFD9_9ZZZZ</name>
<dbReference type="GO" id="GO:0008831">
    <property type="term" value="F:dTDP-4-dehydrorhamnose reductase activity"/>
    <property type="evidence" value="ECO:0007669"/>
    <property type="project" value="UniProtKB-EC"/>
</dbReference>
<protein>
    <submittedName>
        <fullName evidence="2">dTDP-4-dehydrorhamnose reductase</fullName>
        <ecNumber evidence="2">1.1.1.133</ecNumber>
    </submittedName>
</protein>
<accession>T0ZFD9</accession>
<feature type="domain" description="RmlD-like substrate binding" evidence="1">
    <location>
        <begin position="2"/>
        <end position="115"/>
    </location>
</feature>
<dbReference type="PANTHER" id="PTHR10491">
    <property type="entry name" value="DTDP-4-DEHYDRORHAMNOSE REDUCTASE"/>
    <property type="match status" value="1"/>
</dbReference>
<evidence type="ECO:0000313" key="2">
    <source>
        <dbReference type="EMBL" id="EQD43583.1"/>
    </source>
</evidence>